<gene>
    <name evidence="13" type="primary">bioB</name>
    <name evidence="17" type="ORF">RS24_01737</name>
</gene>
<evidence type="ECO:0000256" key="2">
    <source>
        <dbReference type="ARBA" id="ARBA00010765"/>
    </source>
</evidence>
<feature type="binding site" evidence="13 14">
    <location>
        <position position="56"/>
    </location>
    <ligand>
        <name>[4Fe-4S] cluster</name>
        <dbReference type="ChEBI" id="CHEBI:49883"/>
        <note>4Fe-4S-S-AdoMet</note>
    </ligand>
</feature>
<accession>U2WAY8</accession>
<dbReference type="OrthoDB" id="9786826at2"/>
<protein>
    <recommendedName>
        <fullName evidence="3 13">Biotin synthase</fullName>
        <ecNumber evidence="3 13">2.8.1.6</ecNumber>
    </recommendedName>
</protein>
<dbReference type="RefSeq" id="WP_021777707.1">
    <property type="nucleotide sequence ID" value="NZ_AWXE01000004.1"/>
</dbReference>
<dbReference type="Pfam" id="PF04055">
    <property type="entry name" value="Radical_SAM"/>
    <property type="match status" value="1"/>
</dbReference>
<dbReference type="InterPro" id="IPR013785">
    <property type="entry name" value="Aldolase_TIM"/>
</dbReference>
<dbReference type="InterPro" id="IPR007197">
    <property type="entry name" value="rSAM"/>
</dbReference>
<evidence type="ECO:0000259" key="16">
    <source>
        <dbReference type="PROSITE" id="PS51918"/>
    </source>
</evidence>
<dbReference type="Pfam" id="PF06968">
    <property type="entry name" value="BATS"/>
    <property type="match status" value="1"/>
</dbReference>
<dbReference type="SMART" id="SM00729">
    <property type="entry name" value="Elp3"/>
    <property type="match status" value="1"/>
</dbReference>
<comment type="function">
    <text evidence="13">Catalyzes the conversion of dethiobiotin (DTB) to biotin by the insertion of a sulfur atom into dethiobiotin via a radical-based mechanism.</text>
</comment>
<evidence type="ECO:0000256" key="13">
    <source>
        <dbReference type="HAMAP-Rule" id="MF_01694"/>
    </source>
</evidence>
<keyword evidence="11 13" id="KW-0411">Iron-sulfur</keyword>
<dbReference type="GO" id="GO:0005506">
    <property type="term" value="F:iron ion binding"/>
    <property type="evidence" value="ECO:0007669"/>
    <property type="project" value="UniProtKB-UniRule"/>
</dbReference>
<name>U2WAY8_9PROT</name>
<evidence type="ECO:0000256" key="5">
    <source>
        <dbReference type="ARBA" id="ARBA00022679"/>
    </source>
</evidence>
<dbReference type="SMART" id="SM00876">
    <property type="entry name" value="BATS"/>
    <property type="match status" value="1"/>
</dbReference>
<keyword evidence="10 13" id="KW-0408">Iron</keyword>
<dbReference type="SFLD" id="SFLDF00272">
    <property type="entry name" value="biotin_synthase"/>
    <property type="match status" value="1"/>
</dbReference>
<dbReference type="PATRIC" id="fig|1397666.3.peg.1627"/>
<dbReference type="PROSITE" id="PS51918">
    <property type="entry name" value="RADICAL_SAM"/>
    <property type="match status" value="1"/>
</dbReference>
<comment type="cofactor">
    <cofactor evidence="13 14">
        <name>[4Fe-4S] cluster</name>
        <dbReference type="ChEBI" id="CHEBI:49883"/>
    </cofactor>
    <text evidence="13 14">Binds 1 [4Fe-4S] cluster. The cluster is coordinated with 3 cysteines and an exchangeable S-adenosyl-L-methionine.</text>
</comment>
<dbReference type="Proteomes" id="UP000016762">
    <property type="component" value="Unassembled WGS sequence"/>
</dbReference>
<keyword evidence="18" id="KW-1185">Reference proteome</keyword>
<dbReference type="eggNOG" id="COG0502">
    <property type="taxonomic scope" value="Bacteria"/>
</dbReference>
<dbReference type="InterPro" id="IPR006638">
    <property type="entry name" value="Elp3/MiaA/NifB-like_rSAM"/>
</dbReference>
<evidence type="ECO:0000256" key="9">
    <source>
        <dbReference type="ARBA" id="ARBA00022756"/>
    </source>
</evidence>
<evidence type="ECO:0000313" key="18">
    <source>
        <dbReference type="Proteomes" id="UP000016762"/>
    </source>
</evidence>
<dbReference type="InterPro" id="IPR058240">
    <property type="entry name" value="rSAM_sf"/>
</dbReference>
<dbReference type="Gene3D" id="3.20.20.70">
    <property type="entry name" value="Aldolase class I"/>
    <property type="match status" value="1"/>
</dbReference>
<evidence type="ECO:0000256" key="3">
    <source>
        <dbReference type="ARBA" id="ARBA00012236"/>
    </source>
</evidence>
<sequence>MTTQMIRHDWTAEEVQALFDLPFNDLIFKAQTIHRKFFNPNEVQMCQLLSIKTGGCPEDCGYCSQSAFAESDLGASKLMEVEQVLNEARKAKEGGATRYCMGAAWRSPKDRDMEKLKAMISGVRDMGMETCATLGMLTAEQAQELADSGLDYYNHNIDTSEEFYGEIITTRTFQDRLDTLEVVRESGMKVCCGGIIGMGEKILDRAEMLRTLANLASHPDSIPINQLIAIPGTKLENVNLPHAIDFVRCIAVARIMMPRSTVRLSAGREEMSDEMQALCFFAGANSIFVGDELLTTDNPGRDKDAELMSKLGIEPLPAFEEPALDKAPTNTLLTPASREKRA</sequence>
<dbReference type="FunFam" id="3.20.20.70:FF:000011">
    <property type="entry name" value="Biotin synthase"/>
    <property type="match status" value="1"/>
</dbReference>
<feature type="binding site" evidence="13 14">
    <location>
        <position position="263"/>
    </location>
    <ligand>
        <name>[2Fe-2S] cluster</name>
        <dbReference type="ChEBI" id="CHEBI:190135"/>
    </ligand>
</feature>
<dbReference type="EC" id="2.8.1.6" evidence="3 13"/>
<organism evidence="17 18">
    <name type="scientific">Candidatus Micropelagius thuwalensis</name>
    <dbReference type="NCBI Taxonomy" id="1397666"/>
    <lineage>
        <taxon>Bacteria</taxon>
        <taxon>Pseudomonadati</taxon>
        <taxon>Pseudomonadota</taxon>
        <taxon>Alphaproteobacteria</taxon>
        <taxon>PS1 clade</taxon>
        <taxon>Candidatus Micropelagius</taxon>
    </lineage>
</organism>
<keyword evidence="5 13" id="KW-0808">Transferase</keyword>
<evidence type="ECO:0000313" key="17">
    <source>
        <dbReference type="EMBL" id="ERL46729.1"/>
    </source>
</evidence>
<feature type="binding site" evidence="13 14">
    <location>
        <position position="131"/>
    </location>
    <ligand>
        <name>[2Fe-2S] cluster</name>
        <dbReference type="ChEBI" id="CHEBI:190135"/>
    </ligand>
</feature>
<comment type="pathway">
    <text evidence="1 13">Cofactor biosynthesis; biotin biosynthesis; biotin from 7,8-diaminononanoate: step 2/2.</text>
</comment>
<feature type="binding site" evidence="13 14">
    <location>
        <position position="60"/>
    </location>
    <ligand>
        <name>[4Fe-4S] cluster</name>
        <dbReference type="ChEBI" id="CHEBI:49883"/>
        <note>4Fe-4S-S-AdoMet</note>
    </ligand>
</feature>
<dbReference type="InterPro" id="IPR024177">
    <property type="entry name" value="Biotin_synthase"/>
</dbReference>
<dbReference type="PANTHER" id="PTHR22976:SF2">
    <property type="entry name" value="BIOTIN SYNTHASE, MITOCHONDRIAL"/>
    <property type="match status" value="1"/>
</dbReference>
<dbReference type="STRING" id="1397666.RS24_01737"/>
<keyword evidence="4 13" id="KW-0004">4Fe-4S</keyword>
<dbReference type="UniPathway" id="UPA00078">
    <property type="reaction ID" value="UER00162"/>
</dbReference>
<dbReference type="GO" id="GO:0051539">
    <property type="term" value="F:4 iron, 4 sulfur cluster binding"/>
    <property type="evidence" value="ECO:0007669"/>
    <property type="project" value="UniProtKB-KW"/>
</dbReference>
<keyword evidence="6 13" id="KW-0949">S-adenosyl-L-methionine</keyword>
<dbReference type="InterPro" id="IPR010722">
    <property type="entry name" value="BATS_dom"/>
</dbReference>
<proteinExistence type="inferred from homology"/>
<comment type="cofactor">
    <cofactor evidence="13">
        <name>[2Fe-2S] cluster</name>
        <dbReference type="ChEBI" id="CHEBI:190135"/>
    </cofactor>
    <text evidence="13">Binds 1 [2Fe-2S] cluster. The cluster is coordinated with 3 cysteines and 1 arginine.</text>
</comment>
<dbReference type="SUPFAM" id="SSF102114">
    <property type="entry name" value="Radical SAM enzymes"/>
    <property type="match status" value="1"/>
</dbReference>
<keyword evidence="7 13" id="KW-0001">2Fe-2S</keyword>
<dbReference type="CDD" id="cd01335">
    <property type="entry name" value="Radical_SAM"/>
    <property type="match status" value="1"/>
</dbReference>
<feature type="binding site" evidence="13 14">
    <location>
        <position position="100"/>
    </location>
    <ligand>
        <name>[2Fe-2S] cluster</name>
        <dbReference type="ChEBI" id="CHEBI:190135"/>
    </ligand>
</feature>
<evidence type="ECO:0000256" key="4">
    <source>
        <dbReference type="ARBA" id="ARBA00022485"/>
    </source>
</evidence>
<evidence type="ECO:0000256" key="11">
    <source>
        <dbReference type="ARBA" id="ARBA00023014"/>
    </source>
</evidence>
<dbReference type="AlphaFoldDB" id="U2WAY8"/>
<dbReference type="SFLD" id="SFLDS00029">
    <property type="entry name" value="Radical_SAM"/>
    <property type="match status" value="1"/>
</dbReference>
<comment type="caution">
    <text evidence="17">The sequence shown here is derived from an EMBL/GenBank/DDBJ whole genome shotgun (WGS) entry which is preliminary data.</text>
</comment>
<dbReference type="PIRSF" id="PIRSF001619">
    <property type="entry name" value="Biotin_synth"/>
    <property type="match status" value="1"/>
</dbReference>
<feature type="binding site" evidence="13 14">
    <location>
        <position position="63"/>
    </location>
    <ligand>
        <name>[4Fe-4S] cluster</name>
        <dbReference type="ChEBI" id="CHEBI:49883"/>
        <note>4Fe-4S-S-AdoMet</note>
    </ligand>
</feature>
<dbReference type="GO" id="GO:0004076">
    <property type="term" value="F:biotin synthase activity"/>
    <property type="evidence" value="ECO:0007669"/>
    <property type="project" value="UniProtKB-UniRule"/>
</dbReference>
<keyword evidence="8 13" id="KW-0479">Metal-binding</keyword>
<evidence type="ECO:0000256" key="12">
    <source>
        <dbReference type="ARBA" id="ARBA00051157"/>
    </source>
</evidence>
<dbReference type="EMBL" id="AWXE01000004">
    <property type="protein sequence ID" value="ERL46729.1"/>
    <property type="molecule type" value="Genomic_DNA"/>
</dbReference>
<evidence type="ECO:0000256" key="6">
    <source>
        <dbReference type="ARBA" id="ARBA00022691"/>
    </source>
</evidence>
<dbReference type="PANTHER" id="PTHR22976">
    <property type="entry name" value="BIOTIN SYNTHASE"/>
    <property type="match status" value="1"/>
</dbReference>
<evidence type="ECO:0000256" key="7">
    <source>
        <dbReference type="ARBA" id="ARBA00022714"/>
    </source>
</evidence>
<feature type="binding site" evidence="13 14">
    <location>
        <position position="191"/>
    </location>
    <ligand>
        <name>[2Fe-2S] cluster</name>
        <dbReference type="ChEBI" id="CHEBI:190135"/>
    </ligand>
</feature>
<comment type="similarity">
    <text evidence="2 13">Belongs to the radical SAM superfamily. Biotin synthase family.</text>
</comment>
<dbReference type="NCBIfam" id="TIGR00433">
    <property type="entry name" value="bioB"/>
    <property type="match status" value="1"/>
</dbReference>
<dbReference type="HAMAP" id="MF_01694">
    <property type="entry name" value="BioB"/>
    <property type="match status" value="1"/>
</dbReference>
<dbReference type="SFLD" id="SFLDG01278">
    <property type="entry name" value="biotin_synthase_like"/>
    <property type="match status" value="1"/>
</dbReference>
<dbReference type="InterPro" id="IPR002684">
    <property type="entry name" value="Biotin_synth/BioAB"/>
</dbReference>
<comment type="subunit">
    <text evidence="13">Homodimer.</text>
</comment>
<feature type="domain" description="Radical SAM core" evidence="16">
    <location>
        <begin position="41"/>
        <end position="265"/>
    </location>
</feature>
<feature type="region of interest" description="Disordered" evidence="15">
    <location>
        <begin position="319"/>
        <end position="342"/>
    </location>
</feature>
<evidence type="ECO:0000256" key="1">
    <source>
        <dbReference type="ARBA" id="ARBA00004942"/>
    </source>
</evidence>
<keyword evidence="9 13" id="KW-0093">Biotin biosynthesis</keyword>
<evidence type="ECO:0000256" key="10">
    <source>
        <dbReference type="ARBA" id="ARBA00023004"/>
    </source>
</evidence>
<dbReference type="GO" id="GO:0009102">
    <property type="term" value="P:biotin biosynthetic process"/>
    <property type="evidence" value="ECO:0007669"/>
    <property type="project" value="UniProtKB-UniRule"/>
</dbReference>
<evidence type="ECO:0000256" key="15">
    <source>
        <dbReference type="SAM" id="MobiDB-lite"/>
    </source>
</evidence>
<evidence type="ECO:0000256" key="8">
    <source>
        <dbReference type="ARBA" id="ARBA00022723"/>
    </source>
</evidence>
<comment type="catalytic activity">
    <reaction evidence="12 13">
        <text>(4R,5S)-dethiobiotin + (sulfur carrier)-SH + 2 reduced [2Fe-2S]-[ferredoxin] + 2 S-adenosyl-L-methionine = (sulfur carrier)-H + biotin + 2 5'-deoxyadenosine + 2 L-methionine + 2 oxidized [2Fe-2S]-[ferredoxin]</text>
        <dbReference type="Rhea" id="RHEA:22060"/>
        <dbReference type="Rhea" id="RHEA-COMP:10000"/>
        <dbReference type="Rhea" id="RHEA-COMP:10001"/>
        <dbReference type="Rhea" id="RHEA-COMP:14737"/>
        <dbReference type="Rhea" id="RHEA-COMP:14739"/>
        <dbReference type="ChEBI" id="CHEBI:17319"/>
        <dbReference type="ChEBI" id="CHEBI:29917"/>
        <dbReference type="ChEBI" id="CHEBI:33737"/>
        <dbReference type="ChEBI" id="CHEBI:33738"/>
        <dbReference type="ChEBI" id="CHEBI:57586"/>
        <dbReference type="ChEBI" id="CHEBI:57844"/>
        <dbReference type="ChEBI" id="CHEBI:59789"/>
        <dbReference type="ChEBI" id="CHEBI:64428"/>
        <dbReference type="ChEBI" id="CHEBI:149473"/>
        <dbReference type="EC" id="2.8.1.6"/>
    </reaction>
</comment>
<evidence type="ECO:0000256" key="14">
    <source>
        <dbReference type="PIRSR" id="PIRSR001619-1"/>
    </source>
</evidence>
<comment type="cofactor">
    <cofactor evidence="14">
        <name>[2Fe-2S] cluster</name>
        <dbReference type="ChEBI" id="CHEBI:190135"/>
    </cofactor>
    <text evidence="14">Binds 1 [2Fe-2S] cluster. The cluster is coordinated with 3 cysteines and 1 arginine.</text>
</comment>
<dbReference type="SFLD" id="SFLDG01060">
    <property type="entry name" value="BATS_domain_containing"/>
    <property type="match status" value="1"/>
</dbReference>
<dbReference type="GO" id="GO:0051537">
    <property type="term" value="F:2 iron, 2 sulfur cluster binding"/>
    <property type="evidence" value="ECO:0007669"/>
    <property type="project" value="UniProtKB-KW"/>
</dbReference>
<reference evidence="17 18" key="1">
    <citation type="journal article" date="2014" name="FEMS Microbiol. Ecol.">
        <title>Genomic differentiation among two strains of the PS1 clade isolated from geographically separated marine habitats.</title>
        <authorList>
            <person name="Jimenez-Infante F."/>
            <person name="Ngugi D.K."/>
            <person name="Alam I."/>
            <person name="Rashid M."/>
            <person name="Baalawi W."/>
            <person name="Kamau A.A."/>
            <person name="Bajic V.B."/>
            <person name="Stingl U."/>
        </authorList>
    </citation>
    <scope>NUCLEOTIDE SEQUENCE [LARGE SCALE GENOMIC DNA]</scope>
    <source>
        <strain evidence="17 18">RS24</strain>
    </source>
</reference>